<gene>
    <name evidence="1" type="ORF">JOE68_002838</name>
</gene>
<protein>
    <submittedName>
        <fullName evidence="1">Uncharacterized protein</fullName>
    </submittedName>
</protein>
<name>A0ABS2S9K8_9PSEU</name>
<accession>A0ABS2S9K8</accession>
<keyword evidence="2" id="KW-1185">Reference proteome</keyword>
<proteinExistence type="predicted"/>
<sequence length="31" mass="3107">MRSGGVGVISIVIGVTSQGVFEEAVGDDRDG</sequence>
<comment type="caution">
    <text evidence="1">The sequence shown here is derived from an EMBL/GenBank/DDBJ whole genome shotgun (WGS) entry which is preliminary data.</text>
</comment>
<organism evidence="1 2">
    <name type="scientific">Saccharothrix algeriensis</name>
    <dbReference type="NCBI Taxonomy" id="173560"/>
    <lineage>
        <taxon>Bacteria</taxon>
        <taxon>Bacillati</taxon>
        <taxon>Actinomycetota</taxon>
        <taxon>Actinomycetes</taxon>
        <taxon>Pseudonocardiales</taxon>
        <taxon>Pseudonocardiaceae</taxon>
        <taxon>Saccharothrix</taxon>
    </lineage>
</organism>
<evidence type="ECO:0000313" key="1">
    <source>
        <dbReference type="EMBL" id="MBM7811973.1"/>
    </source>
</evidence>
<dbReference type="Proteomes" id="UP001195724">
    <property type="component" value="Unassembled WGS sequence"/>
</dbReference>
<dbReference type="EMBL" id="JAFBCL010000001">
    <property type="protein sequence ID" value="MBM7811973.1"/>
    <property type="molecule type" value="Genomic_DNA"/>
</dbReference>
<evidence type="ECO:0000313" key="2">
    <source>
        <dbReference type="Proteomes" id="UP001195724"/>
    </source>
</evidence>
<reference evidence="1 2" key="1">
    <citation type="submission" date="2021-01" db="EMBL/GenBank/DDBJ databases">
        <title>Sequencing the genomes of 1000 actinobacteria strains.</title>
        <authorList>
            <person name="Klenk H.-P."/>
        </authorList>
    </citation>
    <scope>NUCLEOTIDE SEQUENCE [LARGE SCALE GENOMIC DNA]</scope>
    <source>
        <strain evidence="1 2">DSM 44581</strain>
    </source>
</reference>